<feature type="non-terminal residue" evidence="2">
    <location>
        <position position="110"/>
    </location>
</feature>
<organism evidence="2">
    <name type="scientific">marine metagenome</name>
    <dbReference type="NCBI Taxonomy" id="408172"/>
    <lineage>
        <taxon>unclassified sequences</taxon>
        <taxon>metagenomes</taxon>
        <taxon>ecological metagenomes</taxon>
    </lineage>
</organism>
<dbReference type="GO" id="GO:0008408">
    <property type="term" value="F:3'-5' exonuclease activity"/>
    <property type="evidence" value="ECO:0007669"/>
    <property type="project" value="InterPro"/>
</dbReference>
<dbReference type="InterPro" id="IPR004593">
    <property type="entry name" value="SbcD"/>
</dbReference>
<dbReference type="PANTHER" id="PTHR30337">
    <property type="entry name" value="COMPONENT OF ATP-DEPENDENT DSDNA EXONUCLEASE"/>
    <property type="match status" value="1"/>
</dbReference>
<dbReference type="GO" id="GO:0006259">
    <property type="term" value="P:DNA metabolic process"/>
    <property type="evidence" value="ECO:0007669"/>
    <property type="project" value="InterPro"/>
</dbReference>
<dbReference type="EMBL" id="UINC01038587">
    <property type="protein sequence ID" value="SVB35813.1"/>
    <property type="molecule type" value="Genomic_DNA"/>
</dbReference>
<evidence type="ECO:0000259" key="1">
    <source>
        <dbReference type="Pfam" id="PF00149"/>
    </source>
</evidence>
<name>A0A382DDU7_9ZZZZ</name>
<gene>
    <name evidence="2" type="ORF">METZ01_LOCUS188667</name>
</gene>
<dbReference type="NCBIfam" id="TIGR00619">
    <property type="entry name" value="sbcd"/>
    <property type="match status" value="1"/>
</dbReference>
<dbReference type="InterPro" id="IPR004843">
    <property type="entry name" value="Calcineurin-like_PHP"/>
</dbReference>
<evidence type="ECO:0000313" key="2">
    <source>
        <dbReference type="EMBL" id="SVB35813.1"/>
    </source>
</evidence>
<dbReference type="InterPro" id="IPR029052">
    <property type="entry name" value="Metallo-depent_PP-like"/>
</dbReference>
<protein>
    <recommendedName>
        <fullName evidence="1">Calcineurin-like phosphoesterase domain-containing protein</fullName>
    </recommendedName>
</protein>
<reference evidence="2" key="1">
    <citation type="submission" date="2018-05" db="EMBL/GenBank/DDBJ databases">
        <authorList>
            <person name="Lanie J.A."/>
            <person name="Ng W.-L."/>
            <person name="Kazmierczak K.M."/>
            <person name="Andrzejewski T.M."/>
            <person name="Davidsen T.M."/>
            <person name="Wayne K.J."/>
            <person name="Tettelin H."/>
            <person name="Glass J.I."/>
            <person name="Rusch D."/>
            <person name="Podicherti R."/>
            <person name="Tsui H.-C.T."/>
            <person name="Winkler M.E."/>
        </authorList>
    </citation>
    <scope>NUCLEOTIDE SEQUENCE</scope>
</reference>
<dbReference type="Pfam" id="PF00149">
    <property type="entry name" value="Metallophos"/>
    <property type="match status" value="1"/>
</dbReference>
<dbReference type="Gene3D" id="3.60.21.10">
    <property type="match status" value="1"/>
</dbReference>
<proteinExistence type="predicted"/>
<accession>A0A382DDU7</accession>
<dbReference type="GO" id="GO:0004519">
    <property type="term" value="F:endonuclease activity"/>
    <property type="evidence" value="ECO:0007669"/>
    <property type="project" value="InterPro"/>
</dbReference>
<dbReference type="PANTHER" id="PTHR30337:SF0">
    <property type="entry name" value="NUCLEASE SBCCD SUBUNIT D"/>
    <property type="match status" value="1"/>
</dbReference>
<sequence length="110" mass="12071">MSLKVLHLADIHMGIENYGRLDPETGLHTRLQDFVGCLSFAVDTALEENVGLVLFSGDAYRTCDPNPTHQREFAAQFCRFSDEGIPVVMVVGNHDNPVSFGKASSIDIFG</sequence>
<dbReference type="AlphaFoldDB" id="A0A382DDU7"/>
<feature type="domain" description="Calcineurin-like phosphoesterase" evidence="1">
    <location>
        <begin position="3"/>
        <end position="96"/>
    </location>
</feature>
<dbReference type="InterPro" id="IPR050535">
    <property type="entry name" value="DNA_Repair-Maintenance_Comp"/>
</dbReference>
<dbReference type="SUPFAM" id="SSF56300">
    <property type="entry name" value="Metallo-dependent phosphatases"/>
    <property type="match status" value="1"/>
</dbReference>